<dbReference type="AlphaFoldDB" id="A0A1R0H3G5"/>
<dbReference type="GO" id="GO:0005085">
    <property type="term" value="F:guanyl-nucleotide exchange factor activity"/>
    <property type="evidence" value="ECO:0007669"/>
    <property type="project" value="InterPro"/>
</dbReference>
<dbReference type="InterPro" id="IPR045260">
    <property type="entry name" value="Sec12-like"/>
</dbReference>
<keyword evidence="8" id="KW-0653">Protein transport</keyword>
<dbReference type="GO" id="GO:0015031">
    <property type="term" value="P:protein transport"/>
    <property type="evidence" value="ECO:0007669"/>
    <property type="project" value="UniProtKB-KW"/>
</dbReference>
<evidence type="ECO:0000256" key="2">
    <source>
        <dbReference type="ARBA" id="ARBA00022448"/>
    </source>
</evidence>
<evidence type="ECO:0000256" key="6">
    <source>
        <dbReference type="ARBA" id="ARBA00022824"/>
    </source>
</evidence>
<evidence type="ECO:0000256" key="7">
    <source>
        <dbReference type="ARBA" id="ARBA00022892"/>
    </source>
</evidence>
<keyword evidence="2" id="KW-0813">Transport</keyword>
<gene>
    <name evidence="11" type="ORF">AYI68_g2179</name>
</gene>
<dbReference type="OrthoDB" id="2013972at2759"/>
<organism evidence="11 12">
    <name type="scientific">Smittium mucronatum</name>
    <dbReference type="NCBI Taxonomy" id="133383"/>
    <lineage>
        <taxon>Eukaryota</taxon>
        <taxon>Fungi</taxon>
        <taxon>Fungi incertae sedis</taxon>
        <taxon>Zoopagomycota</taxon>
        <taxon>Kickxellomycotina</taxon>
        <taxon>Harpellomycetes</taxon>
        <taxon>Harpellales</taxon>
        <taxon>Legeriomycetaceae</taxon>
        <taxon>Smittium</taxon>
    </lineage>
</organism>
<dbReference type="GO" id="GO:0005789">
    <property type="term" value="C:endoplasmic reticulum membrane"/>
    <property type="evidence" value="ECO:0007669"/>
    <property type="project" value="UniProtKB-SubCell"/>
</dbReference>
<dbReference type="STRING" id="133383.A0A1R0H3G5"/>
<sequence length="273" mass="30162">MTLSLTRSVFPAGFPVSCIDVSSNNDLYIGGGGGPNRSGIKNKIIVVKINEDLKDFTLISQLEFGNDEDAPTCLSLHPKARSFFFSFLFFILLTQPPPSPSFFFLKFITFDPKGFVLCSGSSDGTLSVLNYPSLKPRFPNLKASQDLLSADFSYNSKLLAVVTKLELLVINSNNGTKVQIINEPKTSSGENVVFRSLKFGNSPRTQNRLYTALNSIKKKDSYITVWNTKEWSKVKTKFISNSPITCLCQSFDGDLLAVATANMEIIVMDSFLT</sequence>
<evidence type="ECO:0000256" key="5">
    <source>
        <dbReference type="ARBA" id="ARBA00022737"/>
    </source>
</evidence>
<dbReference type="InterPro" id="IPR036322">
    <property type="entry name" value="WD40_repeat_dom_sf"/>
</dbReference>
<dbReference type="InterPro" id="IPR015943">
    <property type="entry name" value="WD40/YVTN_repeat-like_dom_sf"/>
</dbReference>
<keyword evidence="3" id="KW-0853">WD repeat</keyword>
<evidence type="ECO:0000256" key="9">
    <source>
        <dbReference type="ARBA" id="ARBA00022989"/>
    </source>
</evidence>
<keyword evidence="6" id="KW-0256">Endoplasmic reticulum</keyword>
<evidence type="ECO:0000256" key="10">
    <source>
        <dbReference type="ARBA" id="ARBA00023136"/>
    </source>
</evidence>
<name>A0A1R0H3G5_9FUNG</name>
<evidence type="ECO:0000313" key="11">
    <source>
        <dbReference type="EMBL" id="OLY83675.1"/>
    </source>
</evidence>
<accession>A0A1R0H3G5</accession>
<reference evidence="11 12" key="1">
    <citation type="journal article" date="2016" name="Mol. Biol. Evol.">
        <title>Genome-Wide Survey of Gut Fungi (Harpellales) Reveals the First Horizontally Transferred Ubiquitin Gene from a Mosquito Host.</title>
        <authorList>
            <person name="Wang Y."/>
            <person name="White M.M."/>
            <person name="Kvist S."/>
            <person name="Moncalvo J.M."/>
        </authorList>
    </citation>
    <scope>NUCLEOTIDE SEQUENCE [LARGE SCALE GENOMIC DNA]</scope>
    <source>
        <strain evidence="11 12">ALG-7-W6</strain>
    </source>
</reference>
<comment type="caution">
    <text evidence="11">The sequence shown here is derived from an EMBL/GenBank/DDBJ whole genome shotgun (WGS) entry which is preliminary data.</text>
</comment>
<dbReference type="EMBL" id="LSSL01000797">
    <property type="protein sequence ID" value="OLY83675.1"/>
    <property type="molecule type" value="Genomic_DNA"/>
</dbReference>
<proteinExistence type="predicted"/>
<dbReference type="PANTHER" id="PTHR23284">
    <property type="entry name" value="PROLACTIN REGULATORY ELEMENT BINDING PROTEIN"/>
    <property type="match status" value="1"/>
</dbReference>
<evidence type="ECO:0000313" key="12">
    <source>
        <dbReference type="Proteomes" id="UP000187455"/>
    </source>
</evidence>
<keyword evidence="5" id="KW-0677">Repeat</keyword>
<evidence type="ECO:0000256" key="1">
    <source>
        <dbReference type="ARBA" id="ARBA00004389"/>
    </source>
</evidence>
<protein>
    <submittedName>
        <fullName evidence="11">SEC12-like protein 2</fullName>
    </submittedName>
</protein>
<dbReference type="SUPFAM" id="SSF50978">
    <property type="entry name" value="WD40 repeat-like"/>
    <property type="match status" value="1"/>
</dbReference>
<keyword evidence="4" id="KW-0812">Transmembrane</keyword>
<keyword evidence="9" id="KW-1133">Transmembrane helix</keyword>
<keyword evidence="12" id="KW-1185">Reference proteome</keyword>
<comment type="subcellular location">
    <subcellularLocation>
        <location evidence="1">Endoplasmic reticulum membrane</location>
        <topology evidence="1">Single-pass membrane protein</topology>
    </subcellularLocation>
</comment>
<dbReference type="PANTHER" id="PTHR23284:SF0">
    <property type="entry name" value="PROLACTIN REGULATORY ELEMENT-BINDING PROTEIN"/>
    <property type="match status" value="1"/>
</dbReference>
<evidence type="ECO:0000256" key="8">
    <source>
        <dbReference type="ARBA" id="ARBA00022927"/>
    </source>
</evidence>
<keyword evidence="10" id="KW-0472">Membrane</keyword>
<evidence type="ECO:0000256" key="4">
    <source>
        <dbReference type="ARBA" id="ARBA00022692"/>
    </source>
</evidence>
<dbReference type="Proteomes" id="UP000187455">
    <property type="component" value="Unassembled WGS sequence"/>
</dbReference>
<dbReference type="GO" id="GO:0006888">
    <property type="term" value="P:endoplasmic reticulum to Golgi vesicle-mediated transport"/>
    <property type="evidence" value="ECO:0007669"/>
    <property type="project" value="TreeGrafter"/>
</dbReference>
<dbReference type="Gene3D" id="2.130.10.10">
    <property type="entry name" value="YVTN repeat-like/Quinoprotein amine dehydrogenase"/>
    <property type="match status" value="2"/>
</dbReference>
<keyword evidence="7" id="KW-0931">ER-Golgi transport</keyword>
<evidence type="ECO:0000256" key="3">
    <source>
        <dbReference type="ARBA" id="ARBA00022574"/>
    </source>
</evidence>
<feature type="non-terminal residue" evidence="11">
    <location>
        <position position="273"/>
    </location>
</feature>
<dbReference type="GO" id="GO:0003400">
    <property type="term" value="P:regulation of COPII vesicle coating"/>
    <property type="evidence" value="ECO:0007669"/>
    <property type="project" value="TreeGrafter"/>
</dbReference>